<evidence type="ECO:0000259" key="3">
    <source>
        <dbReference type="PROSITE" id="PS50835"/>
    </source>
</evidence>
<proteinExistence type="predicted"/>
<keyword evidence="2" id="KW-1133">Transmembrane helix</keyword>
<keyword evidence="2" id="KW-0812">Transmembrane</keyword>
<dbReference type="EMBL" id="CP080647">
    <property type="protein sequence ID" value="QYX82628.1"/>
    <property type="molecule type" value="Genomic_DNA"/>
</dbReference>
<organism evidence="4 5">
    <name type="scientific">Streptomyces akebiae</name>
    <dbReference type="NCBI Taxonomy" id="2865673"/>
    <lineage>
        <taxon>Bacteria</taxon>
        <taxon>Bacillati</taxon>
        <taxon>Actinomycetota</taxon>
        <taxon>Actinomycetes</taxon>
        <taxon>Kitasatosporales</taxon>
        <taxon>Streptomycetaceae</taxon>
        <taxon>Streptomyces</taxon>
    </lineage>
</organism>
<feature type="transmembrane region" description="Helical" evidence="2">
    <location>
        <begin position="202"/>
        <end position="218"/>
    </location>
</feature>
<dbReference type="RefSeq" id="WP_220651163.1">
    <property type="nucleotide sequence ID" value="NZ_CP080647.1"/>
</dbReference>
<keyword evidence="5" id="KW-1185">Reference proteome</keyword>
<sequence length="325" mass="34637">MTTQNDDHRPTPAEAVEPTLALPDSVTLVEGSGDAPTQVPTGTEADEPTRVLPTADASAPTVHLGPASTVHLGPAPTVRLGPASTVHLGPASTLHLGPADGRVPLDEAASADAERAEHAEYSATVLASHWIQRPEPDETLVEETVEQRSRSTMNGSPPPDRIEGTVLRFGPGVTSAVAQRTHRTLPALPPPRAPRRRRLRRHALPALVVLGVLAFLAWQRVGPPLKVGTVTVTARPAALECEGTADIVGVVATNGRPGTFSYRWVRSDGTKSQVLKEVMVQGQRQARVHLRWTFQGKGHRTAQAELRILSAGPHTAGTRFTYDCS</sequence>
<keyword evidence="2" id="KW-0472">Membrane</keyword>
<evidence type="ECO:0000256" key="1">
    <source>
        <dbReference type="SAM" id="MobiDB-lite"/>
    </source>
</evidence>
<dbReference type="PROSITE" id="PS50835">
    <property type="entry name" value="IG_LIKE"/>
    <property type="match status" value="1"/>
</dbReference>
<evidence type="ECO:0000256" key="2">
    <source>
        <dbReference type="SAM" id="Phobius"/>
    </source>
</evidence>
<name>A0ABX8Y356_9ACTN</name>
<evidence type="ECO:0000313" key="5">
    <source>
        <dbReference type="Proteomes" id="UP000827138"/>
    </source>
</evidence>
<accession>A0ABX8Y356</accession>
<dbReference type="InterPro" id="IPR007110">
    <property type="entry name" value="Ig-like_dom"/>
</dbReference>
<protein>
    <recommendedName>
        <fullName evidence="3">Ig-like domain-containing protein</fullName>
    </recommendedName>
</protein>
<feature type="domain" description="Ig-like" evidence="3">
    <location>
        <begin position="205"/>
        <end position="325"/>
    </location>
</feature>
<dbReference type="Proteomes" id="UP000827138">
    <property type="component" value="Chromosome"/>
</dbReference>
<evidence type="ECO:0000313" key="4">
    <source>
        <dbReference type="EMBL" id="QYX82628.1"/>
    </source>
</evidence>
<feature type="compositionally biased region" description="Basic and acidic residues" evidence="1">
    <location>
        <begin position="1"/>
        <end position="11"/>
    </location>
</feature>
<gene>
    <name evidence="4" type="ORF">K1J60_44210</name>
</gene>
<feature type="region of interest" description="Disordered" evidence="1">
    <location>
        <begin position="1"/>
        <end position="50"/>
    </location>
</feature>
<reference evidence="4 5" key="1">
    <citation type="submission" date="2021-08" db="EMBL/GenBank/DDBJ databases">
        <authorList>
            <person name="Ping M."/>
        </authorList>
    </citation>
    <scope>NUCLEOTIDE SEQUENCE [LARGE SCALE GENOMIC DNA]</scope>
    <source>
        <strain evidence="4 5">MG28</strain>
    </source>
</reference>